<evidence type="ECO:0000313" key="3">
    <source>
        <dbReference type="Proteomes" id="UP001396898"/>
    </source>
</evidence>
<protein>
    <submittedName>
        <fullName evidence="2">Uncharacterized protein</fullName>
    </submittedName>
</protein>
<dbReference type="EMBL" id="JAQQWI010000017">
    <property type="protein sequence ID" value="KAK8006078.1"/>
    <property type="molecule type" value="Genomic_DNA"/>
</dbReference>
<sequence>MGLYHNHLRSKSSAKQISASSPPAASSPSSSNTLGRSDVQFTINNEKASIFHLCYFAEAIYASAGLKWRYGKPDPIIQLPISPNSRFRLTVEVRANICSPSYGTPWPELEGCVDKGDFHMHGEEGLYGQVQIAFILRKAPETDWRHNSTGNTTSLSQHNQQRQQRAPQPQLTFLEPMFYVPKLFLPTADPSSVNDLRIACGQPVDHQHPGKAGLPYPAVLEPEGYLGLCHLGERANQLLTEGQATSMREPALPDGLIPAVRWQLREALRWGMAAELLGRLPVEGEPLVLDEAEFAGLEGELEAATAPLGKWTFLTALMLALGKLREGMLGYEAAKDGAGGENV</sequence>
<gene>
    <name evidence="2" type="ORF">PG991_012375</name>
</gene>
<accession>A0ABR1R9J0</accession>
<keyword evidence="3" id="KW-1185">Reference proteome</keyword>
<feature type="region of interest" description="Disordered" evidence="1">
    <location>
        <begin position="145"/>
        <end position="167"/>
    </location>
</feature>
<feature type="compositionally biased region" description="Polar residues" evidence="1">
    <location>
        <begin position="147"/>
        <end position="159"/>
    </location>
</feature>
<organism evidence="2 3">
    <name type="scientific">Apiospora marii</name>
    <dbReference type="NCBI Taxonomy" id="335849"/>
    <lineage>
        <taxon>Eukaryota</taxon>
        <taxon>Fungi</taxon>
        <taxon>Dikarya</taxon>
        <taxon>Ascomycota</taxon>
        <taxon>Pezizomycotina</taxon>
        <taxon>Sordariomycetes</taxon>
        <taxon>Xylariomycetidae</taxon>
        <taxon>Amphisphaeriales</taxon>
        <taxon>Apiosporaceae</taxon>
        <taxon>Apiospora</taxon>
    </lineage>
</organism>
<comment type="caution">
    <text evidence="2">The sequence shown here is derived from an EMBL/GenBank/DDBJ whole genome shotgun (WGS) entry which is preliminary data.</text>
</comment>
<evidence type="ECO:0000256" key="1">
    <source>
        <dbReference type="SAM" id="MobiDB-lite"/>
    </source>
</evidence>
<feature type="compositionally biased region" description="Low complexity" evidence="1">
    <location>
        <begin position="13"/>
        <end position="31"/>
    </location>
</feature>
<proteinExistence type="predicted"/>
<dbReference type="Proteomes" id="UP001396898">
    <property type="component" value="Unassembled WGS sequence"/>
</dbReference>
<reference evidence="2 3" key="1">
    <citation type="submission" date="2023-01" db="EMBL/GenBank/DDBJ databases">
        <title>Analysis of 21 Apiospora genomes using comparative genomics revels a genus with tremendous synthesis potential of carbohydrate active enzymes and secondary metabolites.</title>
        <authorList>
            <person name="Sorensen T."/>
        </authorList>
    </citation>
    <scope>NUCLEOTIDE SEQUENCE [LARGE SCALE GENOMIC DNA]</scope>
    <source>
        <strain evidence="2 3">CBS 20057</strain>
    </source>
</reference>
<name>A0ABR1R9J0_9PEZI</name>
<evidence type="ECO:0000313" key="2">
    <source>
        <dbReference type="EMBL" id="KAK8006078.1"/>
    </source>
</evidence>
<feature type="compositionally biased region" description="Basic residues" evidence="1">
    <location>
        <begin position="1"/>
        <end position="12"/>
    </location>
</feature>
<feature type="region of interest" description="Disordered" evidence="1">
    <location>
        <begin position="1"/>
        <end position="34"/>
    </location>
</feature>